<keyword evidence="1" id="KW-0732">Signal</keyword>
<dbReference type="SUPFAM" id="SSF51126">
    <property type="entry name" value="Pectin lyase-like"/>
    <property type="match status" value="1"/>
</dbReference>
<feature type="signal peptide" evidence="1">
    <location>
        <begin position="1"/>
        <end position="43"/>
    </location>
</feature>
<dbReference type="InterPro" id="IPR036709">
    <property type="entry name" value="Autotransporte_beta_dom_sf"/>
</dbReference>
<keyword evidence="4" id="KW-1185">Reference proteome</keyword>
<dbReference type="Proteomes" id="UP001057520">
    <property type="component" value="Chromosome"/>
</dbReference>
<dbReference type="Gene3D" id="2.160.20.20">
    <property type="match status" value="1"/>
</dbReference>
<protein>
    <recommendedName>
        <fullName evidence="2">Autotransporter domain-containing protein</fullName>
    </recommendedName>
</protein>
<dbReference type="SUPFAM" id="SSF103515">
    <property type="entry name" value="Autotransporter"/>
    <property type="match status" value="1"/>
</dbReference>
<dbReference type="InterPro" id="IPR005546">
    <property type="entry name" value="Autotransporte_beta"/>
</dbReference>
<reference evidence="3 4" key="1">
    <citation type="submission" date="2022-04" db="EMBL/GenBank/DDBJ databases">
        <title>Genome sequence of soybean root-associated Caulobacter segnis RL271.</title>
        <authorList>
            <person name="Longley R."/>
            <person name="Bonito G."/>
            <person name="Trigodet F."/>
            <person name="Crosson S."/>
            <person name="Fiebig A."/>
        </authorList>
    </citation>
    <scope>NUCLEOTIDE SEQUENCE [LARGE SCALE GENOMIC DNA]</scope>
    <source>
        <strain evidence="3 4">RL271</strain>
    </source>
</reference>
<feature type="chain" id="PRO_5045504107" description="Autotransporter domain-containing protein" evidence="1">
    <location>
        <begin position="44"/>
        <end position="541"/>
    </location>
</feature>
<proteinExistence type="predicted"/>
<evidence type="ECO:0000313" key="4">
    <source>
        <dbReference type="Proteomes" id="UP001057520"/>
    </source>
</evidence>
<evidence type="ECO:0000256" key="1">
    <source>
        <dbReference type="SAM" id="SignalP"/>
    </source>
</evidence>
<organism evidence="3 4">
    <name type="scientific">Caulobacter segnis</name>
    <dbReference type="NCBI Taxonomy" id="88688"/>
    <lineage>
        <taxon>Bacteria</taxon>
        <taxon>Pseudomonadati</taxon>
        <taxon>Pseudomonadota</taxon>
        <taxon>Alphaproteobacteria</taxon>
        <taxon>Caulobacterales</taxon>
        <taxon>Caulobacteraceae</taxon>
        <taxon>Caulobacter</taxon>
    </lineage>
</organism>
<sequence length="541" mass="55603">MLSPLHRVGAGSPVAARCRPPSVKSAAITALALILSTPFAAYAEDGAKEPSRTFGDTPLTDGDDAVTNDKTVDLVDSVDFGGGSNGLFNNGVITIGAKATAPVQVSLLQLEALKNSGLIDLRNGHGGDVLTLSGDYNGATKARLGLDVGPSGVDRLVVGDIANGKTAVVLGGLSAKTAALTGDKGPVLIQAGAGSTKDAFHVENAEIGFVRYSLVQDTGTTVTYRLKGVAGQRAYEMLKVSEGVSGVWRQSADAWSAHVANLRDADGEADGAAVWGQAFGGRLDRDDEVTGAAGVVSTDYRLTTYGGQMGADLINAGLDGGRVLLGLTGGYADSRMRFSGAAGQEAKLRVVNLGGYLALTRGGYFLNALAKVDRQSIKVSNGPDAIDLDFDGTAYGAQVEAGSRSEDDGLVYEKLLSITYVSARLDDVDVFSQRLDFDNAAGFVAKAGVRGALRSDALGGVFTSYGAAFVVHDFTVKNGLDLVGGDQVEHLSRDGGRTFGQVTVGLSYQAGGAMLTFVEATGENGGGRSGGTLRLGTRIGF</sequence>
<gene>
    <name evidence="3" type="ORF">MZV50_05040</name>
</gene>
<evidence type="ECO:0000313" key="3">
    <source>
        <dbReference type="EMBL" id="USQ96934.1"/>
    </source>
</evidence>
<dbReference type="SMART" id="SM00869">
    <property type="entry name" value="Autotransporter"/>
    <property type="match status" value="1"/>
</dbReference>
<dbReference type="InterPro" id="IPR011050">
    <property type="entry name" value="Pectin_lyase_fold/virulence"/>
</dbReference>
<feature type="domain" description="Autotransporter" evidence="2">
    <location>
        <begin position="267"/>
        <end position="541"/>
    </location>
</feature>
<name>A0ABY4ZWC9_9CAUL</name>
<accession>A0ABY4ZWC9</accession>
<dbReference type="PROSITE" id="PS51208">
    <property type="entry name" value="AUTOTRANSPORTER"/>
    <property type="match status" value="1"/>
</dbReference>
<dbReference type="Gene3D" id="2.40.128.130">
    <property type="entry name" value="Autotransporter beta-domain"/>
    <property type="match status" value="1"/>
</dbReference>
<dbReference type="InterPro" id="IPR012332">
    <property type="entry name" value="Autotransporter_pectin_lyase_C"/>
</dbReference>
<dbReference type="EMBL" id="CP096040">
    <property type="protein sequence ID" value="USQ96934.1"/>
    <property type="molecule type" value="Genomic_DNA"/>
</dbReference>
<evidence type="ECO:0000259" key="2">
    <source>
        <dbReference type="PROSITE" id="PS51208"/>
    </source>
</evidence>